<accession>A0AAQ3NRN6</accession>
<name>A0AAQ3NRN6_VIGMU</name>
<feature type="transmembrane region" description="Helical" evidence="1">
    <location>
        <begin position="145"/>
        <end position="165"/>
    </location>
</feature>
<keyword evidence="3" id="KW-1185">Reference proteome</keyword>
<keyword evidence="1" id="KW-0812">Transmembrane</keyword>
<keyword evidence="1" id="KW-1133">Transmembrane helix</keyword>
<sequence>MFLIGNMKDGGEDEIRLPKEITRLLTPERRGFASHCFPQYSAKAWFWKMLVLMGSGSGCGDGFLWHFGLLVFCDGVLGGEVPFGSELTHCAWFLLTWKLDIWVELLVGVSLFVLCFLCSGLAMLSAGMALMDHSLVLGYKRPERYCIYIFVTMALWSCVREHLMAMPLHCVSIRF</sequence>
<evidence type="ECO:0000313" key="2">
    <source>
        <dbReference type="EMBL" id="WVZ14113.1"/>
    </source>
</evidence>
<dbReference type="Proteomes" id="UP001374535">
    <property type="component" value="Chromosome 4"/>
</dbReference>
<protein>
    <submittedName>
        <fullName evidence="2">Uncharacterized protein</fullName>
    </submittedName>
</protein>
<dbReference type="EMBL" id="CP144697">
    <property type="protein sequence ID" value="WVZ14113.1"/>
    <property type="molecule type" value="Genomic_DNA"/>
</dbReference>
<feature type="transmembrane region" description="Helical" evidence="1">
    <location>
        <begin position="101"/>
        <end position="124"/>
    </location>
</feature>
<reference evidence="2 3" key="1">
    <citation type="journal article" date="2023" name="Life. Sci Alliance">
        <title>Evolutionary insights into 3D genome organization and epigenetic landscape of Vigna mungo.</title>
        <authorList>
            <person name="Junaid A."/>
            <person name="Singh B."/>
            <person name="Bhatia S."/>
        </authorList>
    </citation>
    <scope>NUCLEOTIDE SEQUENCE [LARGE SCALE GENOMIC DNA]</scope>
    <source>
        <strain evidence="2">Urdbean</strain>
    </source>
</reference>
<keyword evidence="1" id="KW-0472">Membrane</keyword>
<dbReference type="AlphaFoldDB" id="A0AAQ3NRN6"/>
<proteinExistence type="predicted"/>
<gene>
    <name evidence="2" type="ORF">V8G54_011679</name>
</gene>
<organism evidence="2 3">
    <name type="scientific">Vigna mungo</name>
    <name type="common">Black gram</name>
    <name type="synonym">Phaseolus mungo</name>
    <dbReference type="NCBI Taxonomy" id="3915"/>
    <lineage>
        <taxon>Eukaryota</taxon>
        <taxon>Viridiplantae</taxon>
        <taxon>Streptophyta</taxon>
        <taxon>Embryophyta</taxon>
        <taxon>Tracheophyta</taxon>
        <taxon>Spermatophyta</taxon>
        <taxon>Magnoliopsida</taxon>
        <taxon>eudicotyledons</taxon>
        <taxon>Gunneridae</taxon>
        <taxon>Pentapetalae</taxon>
        <taxon>rosids</taxon>
        <taxon>fabids</taxon>
        <taxon>Fabales</taxon>
        <taxon>Fabaceae</taxon>
        <taxon>Papilionoideae</taxon>
        <taxon>50 kb inversion clade</taxon>
        <taxon>NPAAA clade</taxon>
        <taxon>indigoferoid/millettioid clade</taxon>
        <taxon>Phaseoleae</taxon>
        <taxon>Vigna</taxon>
    </lineage>
</organism>
<evidence type="ECO:0000256" key="1">
    <source>
        <dbReference type="SAM" id="Phobius"/>
    </source>
</evidence>
<evidence type="ECO:0000313" key="3">
    <source>
        <dbReference type="Proteomes" id="UP001374535"/>
    </source>
</evidence>